<dbReference type="RefSeq" id="WP_091242884.1">
    <property type="nucleotide sequence ID" value="NZ_FNAG01000006.1"/>
</dbReference>
<feature type="transmembrane region" description="Helical" evidence="1">
    <location>
        <begin position="152"/>
        <end position="174"/>
    </location>
</feature>
<dbReference type="GO" id="GO:0016020">
    <property type="term" value="C:membrane"/>
    <property type="evidence" value="ECO:0007669"/>
    <property type="project" value="InterPro"/>
</dbReference>
<dbReference type="SUPFAM" id="SSF55874">
    <property type="entry name" value="ATPase domain of HSP90 chaperone/DNA topoisomerase II/histidine kinase"/>
    <property type="match status" value="1"/>
</dbReference>
<reference evidence="3 4" key="1">
    <citation type="submission" date="2016-10" db="EMBL/GenBank/DDBJ databases">
        <authorList>
            <person name="de Groot N.N."/>
        </authorList>
    </citation>
    <scope>NUCLEOTIDE SEQUENCE [LARGE SCALE GENOMIC DNA]</scope>
    <source>
        <strain evidence="3 4">DSM 16957</strain>
    </source>
</reference>
<name>A0A1G6XCG1_9GAMM</name>
<keyword evidence="3" id="KW-0418">Kinase</keyword>
<evidence type="ECO:0000313" key="3">
    <source>
        <dbReference type="EMBL" id="SDD75722.1"/>
    </source>
</evidence>
<dbReference type="Gene3D" id="3.30.565.10">
    <property type="entry name" value="Histidine kinase-like ATPase, C-terminal domain"/>
    <property type="match status" value="1"/>
</dbReference>
<feature type="domain" description="Signal transduction histidine kinase internal region" evidence="2">
    <location>
        <begin position="190"/>
        <end position="269"/>
    </location>
</feature>
<dbReference type="Proteomes" id="UP000199603">
    <property type="component" value="Unassembled WGS sequence"/>
</dbReference>
<keyword evidence="4" id="KW-1185">Reference proteome</keyword>
<sequence>MHADAPSPSTARSLLRAWRATLFNASPAYWALQTAVFIGSILVSATLLQKIVGSGGASSQAWIARMALESWVFFLITHAGLRPALRLFFLGQVPRWPAWLGLLGWIVVLALLSLGATLAIDSLKLMQAGTITSVRFNSEGAEFGVSIEGAQFYVLAVANLASTLCVWTALYLGWHAFRQRRRLQQQVRQARLDQLTRQLNPHFLFNAFNTIRGTIFEDPQRAADLVTQLSELFRFHLSQAERSTQTLEEEWRLAQRYLAIEQARLEQRLRVNVDLDPVCLSRSLPSLALLLLVENAIKHGIAPRPEGGELLIRARPQADHWWLEVVNPLSSDAHADGTRTGLANLRERLQLGYGDAARLELQALTTQFRARLCLPWRSNGEGA</sequence>
<dbReference type="PANTHER" id="PTHR34220:SF7">
    <property type="entry name" value="SENSOR HISTIDINE KINASE YPDA"/>
    <property type="match status" value="1"/>
</dbReference>
<keyword evidence="3" id="KW-0808">Transferase</keyword>
<feature type="transmembrane region" description="Helical" evidence="1">
    <location>
        <begin position="99"/>
        <end position="120"/>
    </location>
</feature>
<feature type="transmembrane region" description="Helical" evidence="1">
    <location>
        <begin position="28"/>
        <end position="48"/>
    </location>
</feature>
<dbReference type="AlphaFoldDB" id="A0A1G6XCG1"/>
<dbReference type="Pfam" id="PF06580">
    <property type="entry name" value="His_kinase"/>
    <property type="match status" value="1"/>
</dbReference>
<accession>A0A1G6XCG1</accession>
<keyword evidence="1" id="KW-0472">Membrane</keyword>
<organism evidence="3 4">
    <name type="scientific">Aquimonas voraii</name>
    <dbReference type="NCBI Taxonomy" id="265719"/>
    <lineage>
        <taxon>Bacteria</taxon>
        <taxon>Pseudomonadati</taxon>
        <taxon>Pseudomonadota</taxon>
        <taxon>Gammaproteobacteria</taxon>
        <taxon>Lysobacterales</taxon>
        <taxon>Lysobacteraceae</taxon>
        <taxon>Aquimonas</taxon>
    </lineage>
</organism>
<protein>
    <submittedName>
        <fullName evidence="3">Histidine kinase</fullName>
    </submittedName>
</protein>
<dbReference type="GO" id="GO:0000155">
    <property type="term" value="F:phosphorelay sensor kinase activity"/>
    <property type="evidence" value="ECO:0007669"/>
    <property type="project" value="InterPro"/>
</dbReference>
<evidence type="ECO:0000313" key="4">
    <source>
        <dbReference type="Proteomes" id="UP000199603"/>
    </source>
</evidence>
<keyword evidence="1" id="KW-0812">Transmembrane</keyword>
<dbReference type="PANTHER" id="PTHR34220">
    <property type="entry name" value="SENSOR HISTIDINE KINASE YPDA"/>
    <property type="match status" value="1"/>
</dbReference>
<dbReference type="InterPro" id="IPR036890">
    <property type="entry name" value="HATPase_C_sf"/>
</dbReference>
<dbReference type="OrthoDB" id="2514702at2"/>
<dbReference type="STRING" id="265719.SAMN04488509_106157"/>
<dbReference type="InterPro" id="IPR050640">
    <property type="entry name" value="Bact_2-comp_sensor_kinase"/>
</dbReference>
<keyword evidence="1" id="KW-1133">Transmembrane helix</keyword>
<gene>
    <name evidence="3" type="ORF">SAMN04488509_106157</name>
</gene>
<feature type="transmembrane region" description="Helical" evidence="1">
    <location>
        <begin position="60"/>
        <end position="79"/>
    </location>
</feature>
<proteinExistence type="predicted"/>
<dbReference type="InterPro" id="IPR010559">
    <property type="entry name" value="Sig_transdc_His_kin_internal"/>
</dbReference>
<evidence type="ECO:0000256" key="1">
    <source>
        <dbReference type="SAM" id="Phobius"/>
    </source>
</evidence>
<evidence type="ECO:0000259" key="2">
    <source>
        <dbReference type="Pfam" id="PF06580"/>
    </source>
</evidence>
<dbReference type="EMBL" id="FNAG01000006">
    <property type="protein sequence ID" value="SDD75722.1"/>
    <property type="molecule type" value="Genomic_DNA"/>
</dbReference>